<dbReference type="PROSITE" id="PS51318">
    <property type="entry name" value="TAT"/>
    <property type="match status" value="1"/>
</dbReference>
<organism evidence="2 3">
    <name type="scientific">Saccharopolyspora erythraea</name>
    <name type="common">Streptomyces erythraeus</name>
    <dbReference type="NCBI Taxonomy" id="1836"/>
    <lineage>
        <taxon>Bacteria</taxon>
        <taxon>Bacillati</taxon>
        <taxon>Actinomycetota</taxon>
        <taxon>Actinomycetes</taxon>
        <taxon>Pseudonocardiales</taxon>
        <taxon>Pseudonocardiaceae</taxon>
        <taxon>Saccharopolyspora</taxon>
    </lineage>
</organism>
<evidence type="ECO:0000256" key="1">
    <source>
        <dbReference type="SAM" id="MobiDB-lite"/>
    </source>
</evidence>
<feature type="region of interest" description="Disordered" evidence="1">
    <location>
        <begin position="29"/>
        <end position="57"/>
    </location>
</feature>
<accession>A0ABP3N4W3</accession>
<evidence type="ECO:0000313" key="3">
    <source>
        <dbReference type="Proteomes" id="UP001500729"/>
    </source>
</evidence>
<feature type="region of interest" description="Disordered" evidence="1">
    <location>
        <begin position="194"/>
        <end position="225"/>
    </location>
</feature>
<dbReference type="PROSITE" id="PS51257">
    <property type="entry name" value="PROKAR_LIPOPROTEIN"/>
    <property type="match status" value="1"/>
</dbReference>
<evidence type="ECO:0008006" key="4">
    <source>
        <dbReference type="Google" id="ProtNLM"/>
    </source>
</evidence>
<dbReference type="RefSeq" id="WP_009945113.1">
    <property type="nucleotide sequence ID" value="NZ_BAAAGS010000024.1"/>
</dbReference>
<comment type="caution">
    <text evidence="2">The sequence shown here is derived from an EMBL/GenBank/DDBJ whole genome shotgun (WGS) entry which is preliminary data.</text>
</comment>
<protein>
    <recommendedName>
        <fullName evidence="4">DUF3558 domain-containing protein</fullName>
    </recommendedName>
</protein>
<sequence>MHSSRTGRRLLGGASVVAALALTGCGLLPEHTATATQPPPPPPPTTSSAQPLPPRPFDIALDGLNPCDLLTADQRAQLGFDREPLPDSEAGFGDAATCSYRNTTAKVGARLSLITTEGMGVWTDDTAQVEATPVVIGGFPALVIKTPDLNLSCNVAIDVAEGQHVDVLYRDDGGRPAPPLESLCAGAQRVAEDTVASLVSPPTSSSEKPSLQPETESEPVVEPTG</sequence>
<reference evidence="3" key="1">
    <citation type="journal article" date="2019" name="Int. J. Syst. Evol. Microbiol.">
        <title>The Global Catalogue of Microorganisms (GCM) 10K type strain sequencing project: providing services to taxonomists for standard genome sequencing and annotation.</title>
        <authorList>
            <consortium name="The Broad Institute Genomics Platform"/>
            <consortium name="The Broad Institute Genome Sequencing Center for Infectious Disease"/>
            <person name="Wu L."/>
            <person name="Ma J."/>
        </authorList>
    </citation>
    <scope>NUCLEOTIDE SEQUENCE [LARGE SCALE GENOMIC DNA]</scope>
    <source>
        <strain evidence="3">JCM 10303</strain>
    </source>
</reference>
<feature type="compositionally biased region" description="Pro residues" evidence="1">
    <location>
        <begin position="37"/>
        <end position="56"/>
    </location>
</feature>
<dbReference type="EMBL" id="BAAAGS010000024">
    <property type="protein sequence ID" value="GAA0535423.1"/>
    <property type="molecule type" value="Genomic_DNA"/>
</dbReference>
<dbReference type="Proteomes" id="UP001500729">
    <property type="component" value="Unassembled WGS sequence"/>
</dbReference>
<name>A0ABP3N4W3_SACER</name>
<keyword evidence="3" id="KW-1185">Reference proteome</keyword>
<dbReference type="InterPro" id="IPR006311">
    <property type="entry name" value="TAT_signal"/>
</dbReference>
<dbReference type="Pfam" id="PF12079">
    <property type="entry name" value="DUF3558"/>
    <property type="match status" value="1"/>
</dbReference>
<proteinExistence type="predicted"/>
<feature type="compositionally biased region" description="Polar residues" evidence="1">
    <location>
        <begin position="200"/>
        <end position="209"/>
    </location>
</feature>
<evidence type="ECO:0000313" key="2">
    <source>
        <dbReference type="EMBL" id="GAA0535423.1"/>
    </source>
</evidence>
<gene>
    <name evidence="2" type="ORF">GCM10009533_38220</name>
</gene>
<dbReference type="InterPro" id="IPR024520">
    <property type="entry name" value="DUF3558"/>
</dbReference>